<evidence type="ECO:0000313" key="2">
    <source>
        <dbReference type="Proteomes" id="UP000605518"/>
    </source>
</evidence>
<name>A0A7S5R3L1_9CAUD</name>
<dbReference type="Proteomes" id="UP000605518">
    <property type="component" value="Segment"/>
</dbReference>
<reference evidence="1" key="1">
    <citation type="submission" date="2020-01" db="EMBL/GenBank/DDBJ databases">
        <title>Patterns of diversity and host range of bacteriophage communities associated with bean-nodulatin bacteria.</title>
        <authorList>
            <person name="Vann Cauwenberghe J."/>
            <person name="Santamaria R.I."/>
            <person name="Bustos P."/>
            <person name="Juarez S."/>
            <person name="Gonzalez V."/>
        </authorList>
    </citation>
    <scope>NUCLEOTIDE SEQUENCE</scope>
</reference>
<organism evidence="1 2">
    <name type="scientific">Rhizobium phage RHph_Y68</name>
    <dbReference type="NCBI Taxonomy" id="2509787"/>
    <lineage>
        <taxon>Viruses</taxon>
        <taxon>Duplodnaviria</taxon>
        <taxon>Heunggongvirae</taxon>
        <taxon>Uroviricota</taxon>
        <taxon>Caudoviricetes</taxon>
        <taxon>Pootjesviridae</taxon>
        <taxon>Staniewskivirinae</taxon>
        <taxon>Trinifflemingvirus</taxon>
        <taxon>Trinifflemingvirus Y68</taxon>
    </lineage>
</organism>
<dbReference type="EMBL" id="MN988486">
    <property type="protein sequence ID" value="QIG68146.1"/>
    <property type="molecule type" value="Genomic_DNA"/>
</dbReference>
<gene>
    <name evidence="1" type="ORF">EVB55_211</name>
</gene>
<keyword evidence="2" id="KW-1185">Reference proteome</keyword>
<proteinExistence type="predicted"/>
<evidence type="ECO:0000313" key="1">
    <source>
        <dbReference type="EMBL" id="QIG68146.1"/>
    </source>
</evidence>
<accession>A0A7S5R3L1</accession>
<protein>
    <submittedName>
        <fullName evidence="1">Uncharacterized protein</fullName>
    </submittedName>
</protein>
<sequence>MPVQVIKWKDDLGNEFDTYDEAVESNELNKPLTFDEVIVEEGIVISDISSEEIRIYEFEDYVIAIDFPIALHIRDSGAHVVVEHTGETVYVPAGWDTLRWTAKPGLPHISF</sequence>